<gene>
    <name evidence="1" type="ORF">FGO68_gene847</name>
</gene>
<name>A0A8J8NXB4_HALGN</name>
<evidence type="ECO:0000313" key="2">
    <source>
        <dbReference type="Proteomes" id="UP000785679"/>
    </source>
</evidence>
<comment type="caution">
    <text evidence="1">The sequence shown here is derived from an EMBL/GenBank/DDBJ whole genome shotgun (WGS) entry which is preliminary data.</text>
</comment>
<keyword evidence="2" id="KW-1185">Reference proteome</keyword>
<organism evidence="1 2">
    <name type="scientific">Halteria grandinella</name>
    <dbReference type="NCBI Taxonomy" id="5974"/>
    <lineage>
        <taxon>Eukaryota</taxon>
        <taxon>Sar</taxon>
        <taxon>Alveolata</taxon>
        <taxon>Ciliophora</taxon>
        <taxon>Intramacronucleata</taxon>
        <taxon>Spirotrichea</taxon>
        <taxon>Stichotrichia</taxon>
        <taxon>Sporadotrichida</taxon>
        <taxon>Halteriidae</taxon>
        <taxon>Halteria</taxon>
    </lineage>
</organism>
<dbReference type="EMBL" id="RRYP01005657">
    <property type="protein sequence ID" value="TNV81849.1"/>
    <property type="molecule type" value="Genomic_DNA"/>
</dbReference>
<protein>
    <submittedName>
        <fullName evidence="1">Uncharacterized protein</fullName>
    </submittedName>
</protein>
<dbReference type="Proteomes" id="UP000785679">
    <property type="component" value="Unassembled WGS sequence"/>
</dbReference>
<proteinExistence type="predicted"/>
<evidence type="ECO:0000313" key="1">
    <source>
        <dbReference type="EMBL" id="TNV81849.1"/>
    </source>
</evidence>
<sequence length="66" mass="7139">MINTSRQQQISEQQSTCHMAVSNSEIQSAVSTHIPGIYQPSEIGSLGKVPQLVQNYSFGSSAQTNN</sequence>
<accession>A0A8J8NXB4</accession>
<dbReference type="AlphaFoldDB" id="A0A8J8NXB4"/>
<reference evidence="1" key="1">
    <citation type="submission" date="2019-06" db="EMBL/GenBank/DDBJ databases">
        <authorList>
            <person name="Zheng W."/>
        </authorList>
    </citation>
    <scope>NUCLEOTIDE SEQUENCE</scope>
    <source>
        <strain evidence="1">QDHG01</strain>
    </source>
</reference>